<sequence length="46" mass="5271">MRHCRSNFAHGGRRRPADHHDRIAIYYADQHIVDSNRSDGKAATLP</sequence>
<proteinExistence type="predicted"/>
<dbReference type="Proteomes" id="UP001165427">
    <property type="component" value="Unassembled WGS sequence"/>
</dbReference>
<evidence type="ECO:0000313" key="2">
    <source>
        <dbReference type="Proteomes" id="UP001165427"/>
    </source>
</evidence>
<organism evidence="1 2">
    <name type="scientific">Desulfatitalea alkaliphila</name>
    <dbReference type="NCBI Taxonomy" id="2929485"/>
    <lineage>
        <taxon>Bacteria</taxon>
        <taxon>Pseudomonadati</taxon>
        <taxon>Thermodesulfobacteriota</taxon>
        <taxon>Desulfobacteria</taxon>
        <taxon>Desulfobacterales</taxon>
        <taxon>Desulfosarcinaceae</taxon>
        <taxon>Desulfatitalea</taxon>
    </lineage>
</organism>
<evidence type="ECO:0000313" key="1">
    <source>
        <dbReference type="EMBL" id="MCJ8500115.1"/>
    </source>
</evidence>
<dbReference type="EMBL" id="JALJRB010000004">
    <property type="protein sequence ID" value="MCJ8500115.1"/>
    <property type="molecule type" value="Genomic_DNA"/>
</dbReference>
<dbReference type="AlphaFoldDB" id="A0AA41UHX4"/>
<reference evidence="1" key="1">
    <citation type="submission" date="2022-04" db="EMBL/GenBank/DDBJ databases">
        <title>Desulfatitalea alkaliphila sp. nov., a novel anaerobic sulfate-reducing bacterium isolated from terrestrial mud volcano, Taman Peninsula, Russia.</title>
        <authorList>
            <person name="Khomyakova M.A."/>
            <person name="Merkel A.Y."/>
            <person name="Slobodkin A.I."/>
        </authorList>
    </citation>
    <scope>NUCLEOTIDE SEQUENCE</scope>
    <source>
        <strain evidence="1">M08but</strain>
    </source>
</reference>
<protein>
    <submittedName>
        <fullName evidence="1">Uncharacterized protein</fullName>
    </submittedName>
</protein>
<dbReference type="RefSeq" id="WP_246903903.1">
    <property type="nucleotide sequence ID" value="NZ_JALJRB010000004.1"/>
</dbReference>
<keyword evidence="2" id="KW-1185">Reference proteome</keyword>
<gene>
    <name evidence="1" type="ORF">MRX98_05975</name>
</gene>
<accession>A0AA41UHX4</accession>
<name>A0AA41UHX4_9BACT</name>
<comment type="caution">
    <text evidence="1">The sequence shown here is derived from an EMBL/GenBank/DDBJ whole genome shotgun (WGS) entry which is preliminary data.</text>
</comment>